<organism evidence="3 4">
    <name type="scientific">Pontibacter aydingkolensis</name>
    <dbReference type="NCBI Taxonomy" id="1911536"/>
    <lineage>
        <taxon>Bacteria</taxon>
        <taxon>Pseudomonadati</taxon>
        <taxon>Bacteroidota</taxon>
        <taxon>Cytophagia</taxon>
        <taxon>Cytophagales</taxon>
        <taxon>Hymenobacteraceae</taxon>
        <taxon>Pontibacter</taxon>
    </lineage>
</organism>
<keyword evidence="1" id="KW-0472">Membrane</keyword>
<keyword evidence="4" id="KW-1185">Reference proteome</keyword>
<keyword evidence="1" id="KW-1133">Transmembrane helix</keyword>
<feature type="transmembrane region" description="Helical" evidence="1">
    <location>
        <begin position="32"/>
        <end position="59"/>
    </location>
</feature>
<name>A0ABS7CU46_9BACT</name>
<protein>
    <submittedName>
        <fullName evidence="3">DUF2062 domain-containing protein</fullName>
    </submittedName>
</protein>
<feature type="transmembrane region" description="Helical" evidence="1">
    <location>
        <begin position="71"/>
        <end position="97"/>
    </location>
</feature>
<dbReference type="Proteomes" id="UP000813018">
    <property type="component" value="Unassembled WGS sequence"/>
</dbReference>
<dbReference type="Pfam" id="PF09835">
    <property type="entry name" value="DUF2062"/>
    <property type="match status" value="1"/>
</dbReference>
<evidence type="ECO:0000313" key="4">
    <source>
        <dbReference type="Proteomes" id="UP000813018"/>
    </source>
</evidence>
<feature type="transmembrane region" description="Helical" evidence="1">
    <location>
        <begin position="130"/>
        <end position="153"/>
    </location>
</feature>
<proteinExistence type="predicted"/>
<dbReference type="PANTHER" id="PTHR35102:SF1">
    <property type="entry name" value="E3 UBIQUITIN-PROTEIN LIGASE"/>
    <property type="match status" value="1"/>
</dbReference>
<gene>
    <name evidence="3" type="ORF">K0O23_09445</name>
</gene>
<evidence type="ECO:0000259" key="2">
    <source>
        <dbReference type="Pfam" id="PF09835"/>
    </source>
</evidence>
<reference evidence="3 4" key="1">
    <citation type="journal article" date="2016" name="Int. J. Syst. Evol. Microbiol.">
        <title>Pontibacter aydingkolensis sp. nov., isolated from soil of a salt lake.</title>
        <authorList>
            <person name="Osman G."/>
            <person name="Zhang T."/>
            <person name="Lou K."/>
            <person name="Gao Y."/>
            <person name="Chang W."/>
            <person name="Lin Q."/>
            <person name="Yang H.M."/>
            <person name="Huo X.D."/>
            <person name="Wang N."/>
        </authorList>
    </citation>
    <scope>NUCLEOTIDE SEQUENCE [LARGE SCALE GENOMIC DNA]</scope>
    <source>
        <strain evidence="3 4">KACC 19255</strain>
    </source>
</reference>
<dbReference type="EMBL" id="JAHYXK010000006">
    <property type="protein sequence ID" value="MBW7467293.1"/>
    <property type="molecule type" value="Genomic_DNA"/>
</dbReference>
<dbReference type="RefSeq" id="WP_219877176.1">
    <property type="nucleotide sequence ID" value="NZ_JBEPLK010000006.1"/>
</dbReference>
<evidence type="ECO:0000256" key="1">
    <source>
        <dbReference type="SAM" id="Phobius"/>
    </source>
</evidence>
<comment type="caution">
    <text evidence="3">The sequence shown here is derived from an EMBL/GenBank/DDBJ whole genome shotgun (WGS) entry which is preliminary data.</text>
</comment>
<accession>A0ABS7CU46</accession>
<evidence type="ECO:0000313" key="3">
    <source>
        <dbReference type="EMBL" id="MBW7467293.1"/>
    </source>
</evidence>
<sequence length="162" mass="17844">MSLSGITVSFFRRRLLNPVANLLKQGMTPPKLAATIALGTVVGVVPALGVSTMICTALAARFRLNIAATILISYLIHPLQLLLIIPFARMGIFMFGLQELRFSLEEMIEMFRSDWLAALNLLWQANLAAVSAWALLAIPIGIVLYLLVLPILIRFMPKKVQA</sequence>
<dbReference type="PANTHER" id="PTHR35102">
    <property type="entry name" value="E3 UBIQUITIN-PROTEIN LIGASE"/>
    <property type="match status" value="1"/>
</dbReference>
<dbReference type="InterPro" id="IPR018639">
    <property type="entry name" value="DUF2062"/>
</dbReference>
<keyword evidence="1" id="KW-0812">Transmembrane</keyword>
<feature type="domain" description="DUF2062" evidence="2">
    <location>
        <begin position="19"/>
        <end position="154"/>
    </location>
</feature>